<dbReference type="InterPro" id="IPR011333">
    <property type="entry name" value="SKP1/BTB/POZ_sf"/>
</dbReference>
<accession>A0A0C3NFS0</accession>
<gene>
    <name evidence="1" type="ORF">M404DRAFT_115505</name>
</gene>
<reference evidence="1 2" key="1">
    <citation type="submission" date="2014-04" db="EMBL/GenBank/DDBJ databases">
        <authorList>
            <consortium name="DOE Joint Genome Institute"/>
            <person name="Kuo A."/>
            <person name="Kohler A."/>
            <person name="Costa M.D."/>
            <person name="Nagy L.G."/>
            <person name="Floudas D."/>
            <person name="Copeland A."/>
            <person name="Barry K.W."/>
            <person name="Cichocki N."/>
            <person name="Veneault-Fourrey C."/>
            <person name="LaButti K."/>
            <person name="Lindquist E.A."/>
            <person name="Lipzen A."/>
            <person name="Lundell T."/>
            <person name="Morin E."/>
            <person name="Murat C."/>
            <person name="Sun H."/>
            <person name="Tunlid A."/>
            <person name="Henrissat B."/>
            <person name="Grigoriev I.V."/>
            <person name="Hibbett D.S."/>
            <person name="Martin F."/>
            <person name="Nordberg H.P."/>
            <person name="Cantor M.N."/>
            <person name="Hua S.X."/>
        </authorList>
    </citation>
    <scope>NUCLEOTIDE SEQUENCE [LARGE SCALE GENOMIC DNA]</scope>
    <source>
        <strain evidence="1 2">Marx 270</strain>
    </source>
</reference>
<dbReference type="EMBL" id="KN832001">
    <property type="protein sequence ID" value="KIN99854.1"/>
    <property type="molecule type" value="Genomic_DNA"/>
</dbReference>
<proteinExistence type="predicted"/>
<protein>
    <recommendedName>
        <fullName evidence="3">BTB domain-containing protein</fullName>
    </recommendedName>
</protein>
<feature type="non-terminal residue" evidence="1">
    <location>
        <position position="1"/>
    </location>
</feature>
<name>A0A0C3NFS0_PISTI</name>
<dbReference type="HOGENOM" id="CLU_047592_2_2_1"/>
<dbReference type="InParanoid" id="A0A0C3NFS0"/>
<evidence type="ECO:0008006" key="3">
    <source>
        <dbReference type="Google" id="ProtNLM"/>
    </source>
</evidence>
<organism evidence="1 2">
    <name type="scientific">Pisolithus tinctorius Marx 270</name>
    <dbReference type="NCBI Taxonomy" id="870435"/>
    <lineage>
        <taxon>Eukaryota</taxon>
        <taxon>Fungi</taxon>
        <taxon>Dikarya</taxon>
        <taxon>Basidiomycota</taxon>
        <taxon>Agaricomycotina</taxon>
        <taxon>Agaricomycetes</taxon>
        <taxon>Agaricomycetidae</taxon>
        <taxon>Boletales</taxon>
        <taxon>Sclerodermatineae</taxon>
        <taxon>Pisolithaceae</taxon>
        <taxon>Pisolithus</taxon>
    </lineage>
</organism>
<reference evidence="2" key="2">
    <citation type="submission" date="2015-01" db="EMBL/GenBank/DDBJ databases">
        <title>Evolutionary Origins and Diversification of the Mycorrhizal Mutualists.</title>
        <authorList>
            <consortium name="DOE Joint Genome Institute"/>
            <consortium name="Mycorrhizal Genomics Consortium"/>
            <person name="Kohler A."/>
            <person name="Kuo A."/>
            <person name="Nagy L.G."/>
            <person name="Floudas D."/>
            <person name="Copeland A."/>
            <person name="Barry K.W."/>
            <person name="Cichocki N."/>
            <person name="Veneault-Fourrey C."/>
            <person name="LaButti K."/>
            <person name="Lindquist E.A."/>
            <person name="Lipzen A."/>
            <person name="Lundell T."/>
            <person name="Morin E."/>
            <person name="Murat C."/>
            <person name="Riley R."/>
            <person name="Ohm R."/>
            <person name="Sun H."/>
            <person name="Tunlid A."/>
            <person name="Henrissat B."/>
            <person name="Grigoriev I.V."/>
            <person name="Hibbett D.S."/>
            <person name="Martin F."/>
        </authorList>
    </citation>
    <scope>NUCLEOTIDE SEQUENCE [LARGE SCALE GENOMIC DNA]</scope>
    <source>
        <strain evidence="2">Marx 270</strain>
    </source>
</reference>
<keyword evidence="2" id="KW-1185">Reference proteome</keyword>
<dbReference type="OrthoDB" id="2367075at2759"/>
<dbReference type="AlphaFoldDB" id="A0A0C3NFS0"/>
<dbReference type="STRING" id="870435.A0A0C3NFS0"/>
<evidence type="ECO:0000313" key="1">
    <source>
        <dbReference type="EMBL" id="KIN99854.1"/>
    </source>
</evidence>
<evidence type="ECO:0000313" key="2">
    <source>
        <dbReference type="Proteomes" id="UP000054217"/>
    </source>
</evidence>
<dbReference type="Proteomes" id="UP000054217">
    <property type="component" value="Unassembled WGS sequence"/>
</dbReference>
<dbReference type="Gene3D" id="3.30.710.10">
    <property type="entry name" value="Potassium Channel Kv1.1, Chain A"/>
    <property type="match status" value="1"/>
</dbReference>
<sequence length="183" mass="20823">SEYLKHPELYMETLVLLVENCLFKVPRKPLEEESVIFRDMFRLPQPKNEMIEGRDDTRPVVLHGISKDEFECLLKALLCRQHGQNKGLVLHFTSQWISVLKLSTMLECTSLRAAAISWLDSNSATLGDVEKVALAMQYDIKGWLLPSLLALAQRHDPITVEEGRRLGIETALKLASVREGLRL</sequence>
<feature type="non-terminal residue" evidence="1">
    <location>
        <position position="183"/>
    </location>
</feature>